<dbReference type="GO" id="GO:0009424">
    <property type="term" value="C:bacterial-type flagellum hook"/>
    <property type="evidence" value="ECO:0007669"/>
    <property type="project" value="InterPro"/>
</dbReference>
<keyword evidence="7" id="KW-0282">Flagellum</keyword>
<evidence type="ECO:0000256" key="1">
    <source>
        <dbReference type="ARBA" id="ARBA00004365"/>
    </source>
</evidence>
<evidence type="ECO:0000313" key="8">
    <source>
        <dbReference type="Proteomes" id="UP000268033"/>
    </source>
</evidence>
<dbReference type="PANTHER" id="PTHR42792:SF1">
    <property type="entry name" value="FLAGELLAR HOOK-ASSOCIATED PROTEIN 3"/>
    <property type="match status" value="1"/>
</dbReference>
<protein>
    <submittedName>
        <fullName evidence="7">Flagellar hook-associated protein 3 FlgL</fullName>
    </submittedName>
</protein>
<dbReference type="OrthoDB" id="9768249at2"/>
<comment type="subcellular location">
    <subcellularLocation>
        <location evidence="1">Bacterial flagellum</location>
    </subcellularLocation>
    <subcellularLocation>
        <location evidence="2">Secreted</location>
    </subcellularLocation>
</comment>
<dbReference type="AlphaFoldDB" id="A0A3N1P563"/>
<gene>
    <name evidence="7" type="ORF">EDC28_10997</name>
</gene>
<comment type="caution">
    <text evidence="7">The sequence shown here is derived from an EMBL/GenBank/DDBJ whole genome shotgun (WGS) entry which is preliminary data.</text>
</comment>
<keyword evidence="4" id="KW-0964">Secreted</keyword>
<dbReference type="NCBIfam" id="TIGR02550">
    <property type="entry name" value="flagell_flgL"/>
    <property type="match status" value="1"/>
</dbReference>
<keyword evidence="5" id="KW-0975">Bacterial flagellum</keyword>
<dbReference type="PANTHER" id="PTHR42792">
    <property type="entry name" value="FLAGELLIN"/>
    <property type="match status" value="1"/>
</dbReference>
<dbReference type="InterPro" id="IPR001029">
    <property type="entry name" value="Flagellin_N"/>
</dbReference>
<dbReference type="Pfam" id="PF00669">
    <property type="entry name" value="Flagellin_N"/>
    <property type="match status" value="1"/>
</dbReference>
<name>A0A3N1P563_9GAMM</name>
<dbReference type="SUPFAM" id="SSF64518">
    <property type="entry name" value="Phase 1 flagellin"/>
    <property type="match status" value="1"/>
</dbReference>
<accession>A0A3N1P563</accession>
<dbReference type="EMBL" id="RJUL01000009">
    <property type="protein sequence ID" value="ROQ22611.1"/>
    <property type="molecule type" value="Genomic_DNA"/>
</dbReference>
<proteinExistence type="inferred from homology"/>
<keyword evidence="8" id="KW-1185">Reference proteome</keyword>
<dbReference type="STRING" id="584787.GCA_001247655_02026"/>
<dbReference type="RefSeq" id="WP_083445998.1">
    <property type="nucleotide sequence ID" value="NZ_JBLXAC010000003.1"/>
</dbReference>
<evidence type="ECO:0000313" key="7">
    <source>
        <dbReference type="EMBL" id="ROQ22611.1"/>
    </source>
</evidence>
<dbReference type="GO" id="GO:0005576">
    <property type="term" value="C:extracellular region"/>
    <property type="evidence" value="ECO:0007669"/>
    <property type="project" value="UniProtKB-SubCell"/>
</dbReference>
<dbReference type="Proteomes" id="UP000268033">
    <property type="component" value="Unassembled WGS sequence"/>
</dbReference>
<organism evidence="7 8">
    <name type="scientific">Gallaecimonas pentaromativorans</name>
    <dbReference type="NCBI Taxonomy" id="584787"/>
    <lineage>
        <taxon>Bacteria</taxon>
        <taxon>Pseudomonadati</taxon>
        <taxon>Pseudomonadota</taxon>
        <taxon>Gammaproteobacteria</taxon>
        <taxon>Enterobacterales</taxon>
        <taxon>Gallaecimonadaceae</taxon>
        <taxon>Gallaecimonas</taxon>
    </lineage>
</organism>
<dbReference type="InterPro" id="IPR013384">
    <property type="entry name" value="Flagell_FlgL"/>
</dbReference>
<dbReference type="GO" id="GO:0005198">
    <property type="term" value="F:structural molecule activity"/>
    <property type="evidence" value="ECO:0007669"/>
    <property type="project" value="InterPro"/>
</dbReference>
<comment type="similarity">
    <text evidence="3">Belongs to the bacterial flagellin family.</text>
</comment>
<evidence type="ECO:0000256" key="4">
    <source>
        <dbReference type="ARBA" id="ARBA00022525"/>
    </source>
</evidence>
<evidence type="ECO:0000259" key="6">
    <source>
        <dbReference type="Pfam" id="PF00669"/>
    </source>
</evidence>
<keyword evidence="7" id="KW-0966">Cell projection</keyword>
<evidence type="ECO:0000256" key="2">
    <source>
        <dbReference type="ARBA" id="ARBA00004613"/>
    </source>
</evidence>
<evidence type="ECO:0000256" key="3">
    <source>
        <dbReference type="ARBA" id="ARBA00005709"/>
    </source>
</evidence>
<dbReference type="InterPro" id="IPR001492">
    <property type="entry name" value="Flagellin"/>
</dbReference>
<reference evidence="7 8" key="1">
    <citation type="submission" date="2018-11" db="EMBL/GenBank/DDBJ databases">
        <title>Genomic Encyclopedia of Type Strains, Phase IV (KMG-IV): sequencing the most valuable type-strain genomes for metagenomic binning, comparative biology and taxonomic classification.</title>
        <authorList>
            <person name="Goeker M."/>
        </authorList>
    </citation>
    <scope>NUCLEOTIDE SEQUENCE [LARGE SCALE GENOMIC DNA]</scope>
    <source>
        <strain evidence="7 8">DSM 21945</strain>
    </source>
</reference>
<sequence length="405" mass="43198">MRVSTQMIFQSGLTNILGSQDSLVKLRDQVSTQQRILQPSDDPTGAGTVLRLDEQLGISDQFRNNGSNLKSRLGLAESTLSSMTDTLGTTRTLLIQANNGANSDEDRKALADQLIGLRDQLLDAMNTQDANGDYIFSGNEGGTAPYQIVNGRYEYQGDQGKQMIQVASEVKLNANFPGFELFDNLSPVFSATGAMTAGGGTVTTDIADEGQFESFYRGNYDPNTPAGNTFSFTTAAGAPDTYQVTDSGGNVLASGNYVPGEPINFNGLNVTLDGAAGASADVTLDPPKRDNILNVLTDYAGLLTDPTRTTDQRQADAQYAQNIAVQTYNSVVGGQAQIGGRVNVIENLDNSSQASDIIIKSNRADIAEVDIGEAVSKLAQQQTIMQAAYSGFQMVNSLTLFNYVK</sequence>
<evidence type="ECO:0000256" key="5">
    <source>
        <dbReference type="ARBA" id="ARBA00023143"/>
    </source>
</evidence>
<dbReference type="GO" id="GO:0071973">
    <property type="term" value="P:bacterial-type flagellum-dependent cell motility"/>
    <property type="evidence" value="ECO:0007669"/>
    <property type="project" value="InterPro"/>
</dbReference>
<keyword evidence="7" id="KW-0969">Cilium</keyword>
<dbReference type="Gene3D" id="1.20.1330.10">
    <property type="entry name" value="f41 fragment of flagellin, N-terminal domain"/>
    <property type="match status" value="1"/>
</dbReference>
<feature type="domain" description="Flagellin N-terminal" evidence="6">
    <location>
        <begin position="3"/>
        <end position="139"/>
    </location>
</feature>